<dbReference type="Proteomes" id="UP001151760">
    <property type="component" value="Unassembled WGS sequence"/>
</dbReference>
<evidence type="ECO:0000313" key="2">
    <source>
        <dbReference type="Proteomes" id="UP001151760"/>
    </source>
</evidence>
<sequence>MRNLGLDHNNRDRIPCLVLLLPLGTFLPVYLEGQFPYRKLRDKIPSLILVPLPYEVSQGVQTPECLDVQPYISTGQALANNRWRCSALYWGHQYSFLRLDTFSPDEPGWTT</sequence>
<gene>
    <name evidence="1" type="ORF">Tco_0702160</name>
</gene>
<protein>
    <submittedName>
        <fullName evidence="1">Uncharacterized protein</fullName>
    </submittedName>
</protein>
<proteinExistence type="predicted"/>
<evidence type="ECO:0000313" key="1">
    <source>
        <dbReference type="EMBL" id="GJS69319.1"/>
    </source>
</evidence>
<dbReference type="EMBL" id="BQNB010009854">
    <property type="protein sequence ID" value="GJS69319.1"/>
    <property type="molecule type" value="Genomic_DNA"/>
</dbReference>
<comment type="caution">
    <text evidence="1">The sequence shown here is derived from an EMBL/GenBank/DDBJ whole genome shotgun (WGS) entry which is preliminary data.</text>
</comment>
<keyword evidence="2" id="KW-1185">Reference proteome</keyword>
<accession>A0ABQ4XV71</accession>
<reference evidence="1" key="2">
    <citation type="submission" date="2022-01" db="EMBL/GenBank/DDBJ databases">
        <authorList>
            <person name="Yamashiro T."/>
            <person name="Shiraishi A."/>
            <person name="Satake H."/>
            <person name="Nakayama K."/>
        </authorList>
    </citation>
    <scope>NUCLEOTIDE SEQUENCE</scope>
</reference>
<reference evidence="1" key="1">
    <citation type="journal article" date="2022" name="Int. J. Mol. Sci.">
        <title>Draft Genome of Tanacetum Coccineum: Genomic Comparison of Closely Related Tanacetum-Family Plants.</title>
        <authorList>
            <person name="Yamashiro T."/>
            <person name="Shiraishi A."/>
            <person name="Nakayama K."/>
            <person name="Satake H."/>
        </authorList>
    </citation>
    <scope>NUCLEOTIDE SEQUENCE</scope>
</reference>
<name>A0ABQ4XV71_9ASTR</name>
<organism evidence="1 2">
    <name type="scientific">Tanacetum coccineum</name>
    <dbReference type="NCBI Taxonomy" id="301880"/>
    <lineage>
        <taxon>Eukaryota</taxon>
        <taxon>Viridiplantae</taxon>
        <taxon>Streptophyta</taxon>
        <taxon>Embryophyta</taxon>
        <taxon>Tracheophyta</taxon>
        <taxon>Spermatophyta</taxon>
        <taxon>Magnoliopsida</taxon>
        <taxon>eudicotyledons</taxon>
        <taxon>Gunneridae</taxon>
        <taxon>Pentapetalae</taxon>
        <taxon>asterids</taxon>
        <taxon>campanulids</taxon>
        <taxon>Asterales</taxon>
        <taxon>Asteraceae</taxon>
        <taxon>Asteroideae</taxon>
        <taxon>Anthemideae</taxon>
        <taxon>Anthemidinae</taxon>
        <taxon>Tanacetum</taxon>
    </lineage>
</organism>